<keyword evidence="4 8" id="KW-0812">Transmembrane</keyword>
<feature type="transmembrane region" description="Helical" evidence="8">
    <location>
        <begin position="338"/>
        <end position="356"/>
    </location>
</feature>
<reference evidence="11" key="1">
    <citation type="journal article" date="2023" name="IScience">
        <title>Live-bearing cockroach genome reveals convergent evolutionary mechanisms linked to viviparity in insects and beyond.</title>
        <authorList>
            <person name="Fouks B."/>
            <person name="Harrison M.C."/>
            <person name="Mikhailova A.A."/>
            <person name="Marchal E."/>
            <person name="English S."/>
            <person name="Carruthers M."/>
            <person name="Jennings E.C."/>
            <person name="Chiamaka E.L."/>
            <person name="Frigard R.A."/>
            <person name="Pippel M."/>
            <person name="Attardo G.M."/>
            <person name="Benoit J.B."/>
            <person name="Bornberg-Bauer E."/>
            <person name="Tobe S.S."/>
        </authorList>
    </citation>
    <scope>NUCLEOTIDE SEQUENCE</scope>
    <source>
        <strain evidence="11">Stay&amp;Tobe</strain>
    </source>
</reference>
<feature type="transmembrane region" description="Helical" evidence="8">
    <location>
        <begin position="596"/>
        <end position="618"/>
    </location>
</feature>
<reference evidence="11" key="2">
    <citation type="submission" date="2023-05" db="EMBL/GenBank/DDBJ databases">
        <authorList>
            <person name="Fouks B."/>
        </authorList>
    </citation>
    <scope>NUCLEOTIDE SEQUENCE</scope>
    <source>
        <strain evidence="11">Stay&amp;Tobe</strain>
        <tissue evidence="11">Testes</tissue>
    </source>
</reference>
<proteinExistence type="inferred from homology"/>
<evidence type="ECO:0000256" key="4">
    <source>
        <dbReference type="ARBA" id="ARBA00022692"/>
    </source>
</evidence>
<accession>A0AAD8E4P8</accession>
<feature type="domain" description="Anoctamin transmembrane" evidence="9">
    <location>
        <begin position="475"/>
        <end position="690"/>
    </location>
</feature>
<evidence type="ECO:0000256" key="2">
    <source>
        <dbReference type="ARBA" id="ARBA00009671"/>
    </source>
</evidence>
<evidence type="ECO:0000256" key="6">
    <source>
        <dbReference type="ARBA" id="ARBA00023136"/>
    </source>
</evidence>
<feature type="transmembrane region" description="Helical" evidence="8">
    <location>
        <begin position="914"/>
        <end position="935"/>
    </location>
</feature>
<evidence type="ECO:0000256" key="5">
    <source>
        <dbReference type="ARBA" id="ARBA00022989"/>
    </source>
</evidence>
<feature type="transmembrane region" description="Helical" evidence="8">
    <location>
        <begin position="648"/>
        <end position="670"/>
    </location>
</feature>
<feature type="domain" description="Anoctamin transmembrane" evidence="9">
    <location>
        <begin position="741"/>
        <end position="947"/>
    </location>
</feature>
<evidence type="ECO:0000259" key="10">
    <source>
        <dbReference type="Pfam" id="PF16178"/>
    </source>
</evidence>
<comment type="caution">
    <text evidence="8">Lacks conserved residue(s) required for the propagation of feature annotation.</text>
</comment>
<comment type="similarity">
    <text evidence="2 8">Belongs to the anoctamin family.</text>
</comment>
<feature type="transmembrane region" description="Helical" evidence="8">
    <location>
        <begin position="268"/>
        <end position="285"/>
    </location>
</feature>
<evidence type="ECO:0000256" key="1">
    <source>
        <dbReference type="ARBA" id="ARBA00004651"/>
    </source>
</evidence>
<keyword evidence="12" id="KW-1185">Reference proteome</keyword>
<feature type="transmembrane region" description="Helical" evidence="8">
    <location>
        <begin position="826"/>
        <end position="845"/>
    </location>
</feature>
<feature type="transmembrane region" description="Helical" evidence="8">
    <location>
        <begin position="454"/>
        <end position="474"/>
    </location>
</feature>
<feature type="transmembrane region" description="Helical" evidence="8">
    <location>
        <begin position="766"/>
        <end position="788"/>
    </location>
</feature>
<dbReference type="Pfam" id="PF16178">
    <property type="entry name" value="Anoct_dimer"/>
    <property type="match status" value="1"/>
</dbReference>
<sequence length="965" mass="112642">MIIYETILDVVFVILEMKDDDADQEFEGSEFPGSYQFGLAYFRDCQRRIDFVLAYIDSEDTMDERIIFERNLKTAGLQLEVEKSVSKMEDFYFIKIHIPDDILNLNAKILDMKYVFQRRYAIEDRPFWLVVLDSIKNRINPPTIDYRTSIQGTFVTEEDNGDLNFSETDRIAIVWDILRRTRYGSRQEDSGIRKLLKNGVYTAAYPLHGGDYLEDPPEGTESLRRELYVHWANIRTAFSKRQPLELVKNYFGEEVGLYFVWLGYYTEMLSYAAIVGVIVFMYGLLSWKSEDMVPTGEICKSDILLCPVCREEMVCKYVELNNSCLFSKLTYSFDNPSIVFFAAFMSIWAAVFMGMWGRKEAILSWRWDLVSVEYEDEPRPQFERNAKHERLNTITGKPEFYVPLKEKILRYIAATVIITLMTCFVIVSYYGLLHLRIEISLNMLNSPSYLVREYHGIVGGSISAVLCVIVMLIFHYTFKIYVFQFINYYANLLYTIFFKGMFYGHPGNTEERYSLASDLCDPSGCIFEIFIQLVVIMLCKQAFFLFLQYMQPKLDYYWSKFRTGTLGKSDFPRWEADYYLSEFTNTTLFKEQLDMVIQYGFVTLFVAAFPLAPLLALINNVLELRVDAAKLLIDTRRSIPRKVRGMGAWGGILHGITFLAIFINALMIAFRSDFVPRFMYKLNHDGKLKGYVNSSFSVFDIRDLPSATKRTPNGTCRYKGYREPYTSEHKYRFRGHRYLLLATWEIDYDLQDYNGRHLFKERLEMVIQYGFVTLFAVVFPLAPVLAFIHNILELRLHAFRILVQSRRTIPRKIRGTGIWGKILQSLTYLAIISNAFLIAVTSDFIPRLVYKVKHNGDLTGYIHDFYLSEFNTSDYGVGPLPFKTCRYIGFRLPPNSPRKYQLSTDYWHTLTARLIFIVVFEHVILIIVGILAYFIPNVPNSVKQRMALERADTLRTREEIVYTAK</sequence>
<dbReference type="InterPro" id="IPR007632">
    <property type="entry name" value="Anoctamin"/>
</dbReference>
<dbReference type="Pfam" id="PF04547">
    <property type="entry name" value="Anoctamin"/>
    <property type="match status" value="3"/>
</dbReference>
<feature type="transmembrane region" description="Helical" evidence="8">
    <location>
        <begin position="411"/>
        <end position="434"/>
    </location>
</feature>
<evidence type="ECO:0000313" key="12">
    <source>
        <dbReference type="Proteomes" id="UP001233999"/>
    </source>
</evidence>
<evidence type="ECO:0000259" key="9">
    <source>
        <dbReference type="Pfam" id="PF04547"/>
    </source>
</evidence>
<dbReference type="PANTHER" id="PTHR12308">
    <property type="entry name" value="ANOCTAMIN"/>
    <property type="match status" value="1"/>
</dbReference>
<comment type="caution">
    <text evidence="11">The sequence shown here is derived from an EMBL/GenBank/DDBJ whole genome shotgun (WGS) entry which is preliminary data.</text>
</comment>
<keyword evidence="6 8" id="KW-0472">Membrane</keyword>
<evidence type="ECO:0000256" key="3">
    <source>
        <dbReference type="ARBA" id="ARBA00022475"/>
    </source>
</evidence>
<comment type="subcellular location">
    <subcellularLocation>
        <location evidence="1">Cell membrane</location>
        <topology evidence="1">Multi-pass membrane protein</topology>
    </subcellularLocation>
    <subcellularLocation>
        <location evidence="8">Membrane</location>
        <topology evidence="8">Multi-pass membrane protein</topology>
    </subcellularLocation>
</comment>
<dbReference type="PANTHER" id="PTHR12308:SF84">
    <property type="entry name" value="ANOCTAMIN"/>
    <property type="match status" value="1"/>
</dbReference>
<feature type="non-terminal residue" evidence="11">
    <location>
        <position position="965"/>
    </location>
</feature>
<organism evidence="11 12">
    <name type="scientific">Diploptera punctata</name>
    <name type="common">Pacific beetle cockroach</name>
    <dbReference type="NCBI Taxonomy" id="6984"/>
    <lineage>
        <taxon>Eukaryota</taxon>
        <taxon>Metazoa</taxon>
        <taxon>Ecdysozoa</taxon>
        <taxon>Arthropoda</taxon>
        <taxon>Hexapoda</taxon>
        <taxon>Insecta</taxon>
        <taxon>Pterygota</taxon>
        <taxon>Neoptera</taxon>
        <taxon>Polyneoptera</taxon>
        <taxon>Dictyoptera</taxon>
        <taxon>Blattodea</taxon>
        <taxon>Blaberoidea</taxon>
        <taxon>Blaberidae</taxon>
        <taxon>Diplopterinae</taxon>
        <taxon>Diploptera</taxon>
    </lineage>
</organism>
<evidence type="ECO:0000313" key="11">
    <source>
        <dbReference type="EMBL" id="KAJ9577168.1"/>
    </source>
</evidence>
<evidence type="ECO:0000256" key="7">
    <source>
        <dbReference type="ARBA" id="ARBA00023180"/>
    </source>
</evidence>
<feature type="transmembrane region" description="Helical" evidence="8">
    <location>
        <begin position="486"/>
        <end position="506"/>
    </location>
</feature>
<keyword evidence="5 8" id="KW-1133">Transmembrane helix</keyword>
<feature type="domain" description="Anoctamin transmembrane" evidence="9">
    <location>
        <begin position="247"/>
        <end position="472"/>
    </location>
</feature>
<keyword evidence="7" id="KW-0325">Glycoprotein</keyword>
<dbReference type="InterPro" id="IPR032394">
    <property type="entry name" value="Anoct_dimer"/>
</dbReference>
<keyword evidence="3" id="KW-1003">Cell membrane</keyword>
<dbReference type="GO" id="GO:0005886">
    <property type="term" value="C:plasma membrane"/>
    <property type="evidence" value="ECO:0007669"/>
    <property type="project" value="UniProtKB-SubCell"/>
</dbReference>
<gene>
    <name evidence="11" type="ORF">L9F63_006290</name>
</gene>
<dbReference type="InterPro" id="IPR049452">
    <property type="entry name" value="Anoctamin_TM"/>
</dbReference>
<dbReference type="EMBL" id="JASPKZ010009372">
    <property type="protein sequence ID" value="KAJ9577168.1"/>
    <property type="molecule type" value="Genomic_DNA"/>
</dbReference>
<protein>
    <recommendedName>
        <fullName evidence="8">Anoctamin</fullName>
    </recommendedName>
</protein>
<dbReference type="GO" id="GO:0005254">
    <property type="term" value="F:chloride channel activity"/>
    <property type="evidence" value="ECO:0007669"/>
    <property type="project" value="TreeGrafter"/>
</dbReference>
<feature type="transmembrane region" description="Helical" evidence="8">
    <location>
        <begin position="526"/>
        <end position="547"/>
    </location>
</feature>
<dbReference type="AlphaFoldDB" id="A0AAD8E4P8"/>
<feature type="domain" description="Anoctamin dimerisation" evidence="10">
    <location>
        <begin position="41"/>
        <end position="244"/>
    </location>
</feature>
<dbReference type="Proteomes" id="UP001233999">
    <property type="component" value="Unassembled WGS sequence"/>
</dbReference>
<evidence type="ECO:0000256" key="8">
    <source>
        <dbReference type="RuleBase" id="RU280814"/>
    </source>
</evidence>
<name>A0AAD8E4P8_DIPPU</name>
<dbReference type="GO" id="GO:0046983">
    <property type="term" value="F:protein dimerization activity"/>
    <property type="evidence" value="ECO:0007669"/>
    <property type="project" value="InterPro"/>
</dbReference>